<dbReference type="AlphaFoldDB" id="A0A0D2LTS3"/>
<name>A0A0D2LTS3_HYPSF</name>
<evidence type="ECO:0000313" key="7">
    <source>
        <dbReference type="EMBL" id="KJA14208.1"/>
    </source>
</evidence>
<dbReference type="GO" id="GO:0003688">
    <property type="term" value="F:DNA replication origin binding"/>
    <property type="evidence" value="ECO:0007669"/>
    <property type="project" value="TreeGrafter"/>
</dbReference>
<dbReference type="InterPro" id="IPR047088">
    <property type="entry name" value="ORC5_C"/>
</dbReference>
<organism evidence="7 8">
    <name type="scientific">Hypholoma sublateritium (strain FD-334 SS-4)</name>
    <dbReference type="NCBI Taxonomy" id="945553"/>
    <lineage>
        <taxon>Eukaryota</taxon>
        <taxon>Fungi</taxon>
        <taxon>Dikarya</taxon>
        <taxon>Basidiomycota</taxon>
        <taxon>Agaricomycotina</taxon>
        <taxon>Agaricomycetes</taxon>
        <taxon>Agaricomycetidae</taxon>
        <taxon>Agaricales</taxon>
        <taxon>Agaricineae</taxon>
        <taxon>Strophariaceae</taxon>
        <taxon>Hypholoma</taxon>
    </lineage>
</organism>
<dbReference type="OrthoDB" id="365981at2759"/>
<dbReference type="Pfam" id="PF14630">
    <property type="entry name" value="ORC5_C"/>
    <property type="match status" value="1"/>
</dbReference>
<dbReference type="STRING" id="945553.A0A0D2LTS3"/>
<keyword evidence="3" id="KW-0539">Nucleus</keyword>
<dbReference type="OMA" id="FKCGVSY"/>
<evidence type="ECO:0000259" key="6">
    <source>
        <dbReference type="Pfam" id="PF21639"/>
    </source>
</evidence>
<feature type="domain" description="Origin recognition complex subunit 5 C-terminal" evidence="5">
    <location>
        <begin position="381"/>
        <end position="539"/>
    </location>
</feature>
<gene>
    <name evidence="7" type="ORF">HYPSUDRAFT_220597</name>
</gene>
<dbReference type="InterPro" id="IPR048866">
    <property type="entry name" value="ORC5_lid"/>
</dbReference>
<accession>A0A0D2LTS3</accession>
<proteinExistence type="predicted"/>
<keyword evidence="8" id="KW-1185">Reference proteome</keyword>
<evidence type="ECO:0008006" key="9">
    <source>
        <dbReference type="Google" id="ProtNLM"/>
    </source>
</evidence>
<evidence type="ECO:0000259" key="5">
    <source>
        <dbReference type="Pfam" id="PF14630"/>
    </source>
</evidence>
<evidence type="ECO:0000256" key="2">
    <source>
        <dbReference type="ARBA" id="ARBA00022705"/>
    </source>
</evidence>
<evidence type="ECO:0000256" key="4">
    <source>
        <dbReference type="SAM" id="MobiDB-lite"/>
    </source>
</evidence>
<feature type="region of interest" description="Disordered" evidence="4">
    <location>
        <begin position="413"/>
        <end position="435"/>
    </location>
</feature>
<reference evidence="8" key="1">
    <citation type="submission" date="2014-04" db="EMBL/GenBank/DDBJ databases">
        <title>Evolutionary Origins and Diversification of the Mycorrhizal Mutualists.</title>
        <authorList>
            <consortium name="DOE Joint Genome Institute"/>
            <consortium name="Mycorrhizal Genomics Consortium"/>
            <person name="Kohler A."/>
            <person name="Kuo A."/>
            <person name="Nagy L.G."/>
            <person name="Floudas D."/>
            <person name="Copeland A."/>
            <person name="Barry K.W."/>
            <person name="Cichocki N."/>
            <person name="Veneault-Fourrey C."/>
            <person name="LaButti K."/>
            <person name="Lindquist E.A."/>
            <person name="Lipzen A."/>
            <person name="Lundell T."/>
            <person name="Morin E."/>
            <person name="Murat C."/>
            <person name="Riley R."/>
            <person name="Ohm R."/>
            <person name="Sun H."/>
            <person name="Tunlid A."/>
            <person name="Henrissat B."/>
            <person name="Grigoriev I.V."/>
            <person name="Hibbett D.S."/>
            <person name="Martin F."/>
        </authorList>
    </citation>
    <scope>NUCLEOTIDE SEQUENCE [LARGE SCALE GENOMIC DNA]</scope>
    <source>
        <strain evidence="8">FD-334 SS-4</strain>
    </source>
</reference>
<dbReference type="PANTHER" id="PTHR12705:SF0">
    <property type="entry name" value="ORIGIN RECOGNITION COMPLEX SUBUNIT 5"/>
    <property type="match status" value="1"/>
</dbReference>
<dbReference type="InterPro" id="IPR020796">
    <property type="entry name" value="ORC5"/>
</dbReference>
<evidence type="ECO:0000313" key="8">
    <source>
        <dbReference type="Proteomes" id="UP000054270"/>
    </source>
</evidence>
<keyword evidence="2" id="KW-0235">DNA replication</keyword>
<dbReference type="Proteomes" id="UP000054270">
    <property type="component" value="Unassembled WGS sequence"/>
</dbReference>
<evidence type="ECO:0000256" key="1">
    <source>
        <dbReference type="ARBA" id="ARBA00004123"/>
    </source>
</evidence>
<sequence length="544" mass="59960">MASDAMRRYPGHENFCYELETLLSNHPPGFIYIHDLEAIRTTTRVTGTILDALSTTSSSPAIFYAQVDCVTSFTARLLYENIVNTLVGWEPRWEDGCANWKDDLDTRWNENMDSFVHGLRAAHTHLSRKAGAVMDTGKGKGKAGVNSDVRLVIVIERPERLKETLPELLVPFTRLSELSRLDLSIIFLSQVGWEDIKPPLGASPDPYYVDVPPPSKEDIVRNLILNFAALCEDSPSSSPFNNPYQSSLKSLYIHFITTLCDVCYPFTHNPQELQYVAAARWPGFCKPLLDQYKACGDIDMESGEAFPPPTNDVRMRLTKTFNPTLTAALEALLPRLTNAADWALANAPPDDLLSLPRAQGVQAAGTQGGGAAQQGAALAALPRMAKFILIAAFLASTNPAKSDVRMFGRGLDERKRKRRATRAPGKTRGGGPSKVAQRLLGPAPFAIDRMIAILGALLEENDFDSRASGKQFKIPGEHTDMEIGRVGVFSYVMELTSMRLLHRTTPSDRLDGPPQFKCAISYDATLALAKELKVALNDLLWDPL</sequence>
<dbReference type="EMBL" id="KN817690">
    <property type="protein sequence ID" value="KJA14208.1"/>
    <property type="molecule type" value="Genomic_DNA"/>
</dbReference>
<dbReference type="GO" id="GO:0005664">
    <property type="term" value="C:nuclear origin of replication recognition complex"/>
    <property type="evidence" value="ECO:0007669"/>
    <property type="project" value="TreeGrafter"/>
</dbReference>
<evidence type="ECO:0000256" key="3">
    <source>
        <dbReference type="ARBA" id="ARBA00023242"/>
    </source>
</evidence>
<protein>
    <recommendedName>
        <fullName evidence="9">Origin recognition complex subunit 5</fullName>
    </recommendedName>
</protein>
<dbReference type="Pfam" id="PF21639">
    <property type="entry name" value="ORC5_lid"/>
    <property type="match status" value="1"/>
</dbReference>
<feature type="domain" description="ORC5 lid" evidence="6">
    <location>
        <begin position="252"/>
        <end position="291"/>
    </location>
</feature>
<dbReference type="GO" id="GO:0006270">
    <property type="term" value="P:DNA replication initiation"/>
    <property type="evidence" value="ECO:0007669"/>
    <property type="project" value="TreeGrafter"/>
</dbReference>
<comment type="subcellular location">
    <subcellularLocation>
        <location evidence="1">Nucleus</location>
    </subcellularLocation>
</comment>
<dbReference type="PANTHER" id="PTHR12705">
    <property type="entry name" value="ORIGIN RECOGNITION COMPLEX SUBUNIT 5"/>
    <property type="match status" value="1"/>
</dbReference>